<dbReference type="PROSITE" id="PS50885">
    <property type="entry name" value="HAMP"/>
    <property type="match status" value="1"/>
</dbReference>
<dbReference type="Gene3D" id="1.10.287.950">
    <property type="entry name" value="Methyl-accepting chemotaxis protein"/>
    <property type="match status" value="1"/>
</dbReference>
<evidence type="ECO:0000256" key="7">
    <source>
        <dbReference type="ARBA" id="ARBA00023224"/>
    </source>
</evidence>
<dbReference type="SMART" id="SM00283">
    <property type="entry name" value="MA"/>
    <property type="match status" value="1"/>
</dbReference>
<feature type="transmembrane region" description="Helical" evidence="11">
    <location>
        <begin position="12"/>
        <end position="31"/>
    </location>
</feature>
<evidence type="ECO:0000259" key="12">
    <source>
        <dbReference type="PROSITE" id="PS50111"/>
    </source>
</evidence>
<dbReference type="GO" id="GO:0006935">
    <property type="term" value="P:chemotaxis"/>
    <property type="evidence" value="ECO:0007669"/>
    <property type="project" value="UniProtKB-KW"/>
</dbReference>
<evidence type="ECO:0000259" key="13">
    <source>
        <dbReference type="PROSITE" id="PS50885"/>
    </source>
</evidence>
<dbReference type="KEGG" id="aft:BBF96_01540"/>
<dbReference type="SUPFAM" id="SSF58104">
    <property type="entry name" value="Methyl-accepting chemotaxis protein (MCP) signaling domain"/>
    <property type="match status" value="1"/>
</dbReference>
<feature type="transmembrane region" description="Helical" evidence="11">
    <location>
        <begin position="312"/>
        <end position="335"/>
    </location>
</feature>
<name>A0A3Q9HNQ9_9FIRM</name>
<comment type="similarity">
    <text evidence="8">Belongs to the methyl-accepting chemotaxis (MCP) protein family.</text>
</comment>
<keyword evidence="2" id="KW-1003">Cell membrane</keyword>
<dbReference type="CDD" id="cd18773">
    <property type="entry name" value="PDC1_HK_sensor"/>
    <property type="match status" value="1"/>
</dbReference>
<evidence type="ECO:0000256" key="8">
    <source>
        <dbReference type="ARBA" id="ARBA00029447"/>
    </source>
</evidence>
<gene>
    <name evidence="14" type="ORF">BBF96_01540</name>
</gene>
<evidence type="ECO:0000256" key="6">
    <source>
        <dbReference type="ARBA" id="ARBA00023136"/>
    </source>
</evidence>
<dbReference type="InterPro" id="IPR004089">
    <property type="entry name" value="MCPsignal_dom"/>
</dbReference>
<accession>A0A3Q9HNQ9</accession>
<dbReference type="InterPro" id="IPR003660">
    <property type="entry name" value="HAMP_dom"/>
</dbReference>
<evidence type="ECO:0000313" key="14">
    <source>
        <dbReference type="EMBL" id="AZR72193.1"/>
    </source>
</evidence>
<dbReference type="InterPro" id="IPR033479">
    <property type="entry name" value="dCache_1"/>
</dbReference>
<reference evidence="14 15" key="1">
    <citation type="submission" date="2016-07" db="EMBL/GenBank/DDBJ databases">
        <title>Genome and transcriptome analysis of iron-reducing fermentative bacteria Anoxybacter fermentans.</title>
        <authorList>
            <person name="Zeng X."/>
            <person name="Shao Z."/>
        </authorList>
    </citation>
    <scope>NUCLEOTIDE SEQUENCE [LARGE SCALE GENOMIC DNA]</scope>
    <source>
        <strain evidence="14 15">DY22613</strain>
    </source>
</reference>
<dbReference type="EMBL" id="CP016379">
    <property type="protein sequence ID" value="AZR72193.1"/>
    <property type="molecule type" value="Genomic_DNA"/>
</dbReference>
<dbReference type="CDD" id="cd18774">
    <property type="entry name" value="PDC2_HK_sensor"/>
    <property type="match status" value="1"/>
</dbReference>
<evidence type="ECO:0000256" key="5">
    <source>
        <dbReference type="ARBA" id="ARBA00022989"/>
    </source>
</evidence>
<keyword evidence="3" id="KW-0145">Chemotaxis</keyword>
<evidence type="ECO:0000256" key="4">
    <source>
        <dbReference type="ARBA" id="ARBA00022692"/>
    </source>
</evidence>
<dbReference type="OrthoDB" id="243053at2"/>
<organism evidence="14 15">
    <name type="scientific">Anoxybacter fermentans</name>
    <dbReference type="NCBI Taxonomy" id="1323375"/>
    <lineage>
        <taxon>Bacteria</taxon>
        <taxon>Bacillati</taxon>
        <taxon>Bacillota</taxon>
        <taxon>Clostridia</taxon>
        <taxon>Halanaerobiales</taxon>
        <taxon>Anoxybacter</taxon>
    </lineage>
</organism>
<dbReference type="PANTHER" id="PTHR32089">
    <property type="entry name" value="METHYL-ACCEPTING CHEMOTAXIS PROTEIN MCPB"/>
    <property type="match status" value="1"/>
</dbReference>
<keyword evidence="4 11" id="KW-0812">Transmembrane</keyword>
<evidence type="ECO:0000313" key="15">
    <source>
        <dbReference type="Proteomes" id="UP000267250"/>
    </source>
</evidence>
<keyword evidence="15" id="KW-1185">Reference proteome</keyword>
<dbReference type="Gene3D" id="3.30.450.20">
    <property type="entry name" value="PAS domain"/>
    <property type="match status" value="1"/>
</dbReference>
<keyword evidence="5 11" id="KW-1133">Transmembrane helix</keyword>
<feature type="domain" description="Methyl-accepting transducer" evidence="12">
    <location>
        <begin position="404"/>
        <end position="668"/>
    </location>
</feature>
<keyword evidence="7 9" id="KW-0807">Transducer</keyword>
<evidence type="ECO:0000256" key="1">
    <source>
        <dbReference type="ARBA" id="ARBA00004651"/>
    </source>
</evidence>
<dbReference type="CDD" id="cd06225">
    <property type="entry name" value="HAMP"/>
    <property type="match status" value="1"/>
</dbReference>
<dbReference type="GO" id="GO:0007165">
    <property type="term" value="P:signal transduction"/>
    <property type="evidence" value="ECO:0007669"/>
    <property type="project" value="UniProtKB-KW"/>
</dbReference>
<dbReference type="RefSeq" id="WP_127015521.1">
    <property type="nucleotide sequence ID" value="NZ_CP016379.1"/>
</dbReference>
<protein>
    <recommendedName>
        <fullName evidence="16">Chemotaxis protein</fullName>
    </recommendedName>
</protein>
<dbReference type="AlphaFoldDB" id="A0A3Q9HNQ9"/>
<keyword evidence="6 11" id="KW-0472">Membrane</keyword>
<proteinExistence type="inferred from homology"/>
<comment type="subcellular location">
    <subcellularLocation>
        <location evidence="1">Cell membrane</location>
        <topology evidence="1">Multi-pass membrane protein</topology>
    </subcellularLocation>
</comment>
<dbReference type="Pfam" id="PF00672">
    <property type="entry name" value="HAMP"/>
    <property type="match status" value="1"/>
</dbReference>
<feature type="domain" description="HAMP" evidence="13">
    <location>
        <begin position="336"/>
        <end position="385"/>
    </location>
</feature>
<dbReference type="Proteomes" id="UP000267250">
    <property type="component" value="Chromosome"/>
</dbReference>
<evidence type="ECO:0000256" key="11">
    <source>
        <dbReference type="SAM" id="Phobius"/>
    </source>
</evidence>
<keyword evidence="10" id="KW-0175">Coiled coil</keyword>
<evidence type="ECO:0008006" key="16">
    <source>
        <dbReference type="Google" id="ProtNLM"/>
    </source>
</evidence>
<dbReference type="Pfam" id="PF02743">
    <property type="entry name" value="dCache_1"/>
    <property type="match status" value="1"/>
</dbReference>
<evidence type="ECO:0000256" key="10">
    <source>
        <dbReference type="SAM" id="Coils"/>
    </source>
</evidence>
<sequence>MFKKVSIRVRLIIFLLLFGIIPLLISNYLAYNTMQETLKSQIFSRLIAVRELKKNLILQYFNQQMENVLSEAGNSEIIKHMDRVRSIYEVSGLENKETFDIYAKLYGGPIENFVNSHGYYNLFMVSLDGTILYSVKSENLFGENILKGNLKNNPLTEIFQKARNGKMAITDLTFFTPSQKLAIFLANPIYKDEKLIGVLVVQLTIDKLNEILNEASGLGETEETYLVGSDNLMRSDSRFADESTALKVKIETRAAEMISVGKEGTEIIIGPYGKKVLSSFSPIQILDLKWGIVSEIQEKEAFGSITTLRKQLLFLIAIIILATLLIGFVVSNYFYQPINKLNQIASEMAKYNFDLTFEDIRRKDEFKELLNSFKIMAGNIGQLIKQTKTTLENVAKSSSNIVEISSQTTEASNQLTEVIQGIAERTSVQSNSTELGLQNIKELETKFQEIVAGFDRILELSESSNSLAMEGLEVINKLIKKNQDTLSFIIKNHDIIESLQKKSENIGQITALITSIAEQTNLLALNAAIESARAGEAGYGFSVVAEEIRELAQKSAEAAQDITSLIKTIQDEIRLVVENVNKSRGIVDEQSQVVKETENYFKNIANENNQVLEKIKSIADIVQIIKANNQEVLSHMEKVYSMAEEVAASTEEVSATTEEQTASMEELNNLIKEQQKVIQKLQDLILKFKISES</sequence>
<evidence type="ECO:0000256" key="9">
    <source>
        <dbReference type="PROSITE-ProRule" id="PRU00284"/>
    </source>
</evidence>
<dbReference type="PANTHER" id="PTHR32089:SF112">
    <property type="entry name" value="LYSOZYME-LIKE PROTEIN-RELATED"/>
    <property type="match status" value="1"/>
</dbReference>
<evidence type="ECO:0000256" key="2">
    <source>
        <dbReference type="ARBA" id="ARBA00022475"/>
    </source>
</evidence>
<evidence type="ECO:0000256" key="3">
    <source>
        <dbReference type="ARBA" id="ARBA00022500"/>
    </source>
</evidence>
<dbReference type="CDD" id="cd11386">
    <property type="entry name" value="MCP_signal"/>
    <property type="match status" value="1"/>
</dbReference>
<feature type="coiled-coil region" evidence="10">
    <location>
        <begin position="657"/>
        <end position="687"/>
    </location>
</feature>
<dbReference type="Pfam" id="PF00015">
    <property type="entry name" value="MCPsignal"/>
    <property type="match status" value="1"/>
</dbReference>
<dbReference type="GO" id="GO:0005886">
    <property type="term" value="C:plasma membrane"/>
    <property type="evidence" value="ECO:0007669"/>
    <property type="project" value="UniProtKB-SubCell"/>
</dbReference>
<dbReference type="PROSITE" id="PS50111">
    <property type="entry name" value="CHEMOTAXIS_TRANSDUC_2"/>
    <property type="match status" value="1"/>
</dbReference>